<comment type="caution">
    <text evidence="1">The sequence shown here is derived from an EMBL/GenBank/DDBJ whole genome shotgun (WGS) entry which is preliminary data.</text>
</comment>
<protein>
    <submittedName>
        <fullName evidence="1">Uncharacterized protein</fullName>
    </submittedName>
</protein>
<sequence>MAKVLGLQMREKGEKLKPARLLVSKLCNQSPQIKWREVEDALKQEGFEVHESTIVSWVRRFKKGSGIRTHHAKRDKLVKATPVRVFAFKLINENPQITGAALHQAVKQNGFEVSNSICYYWLKSFRKGKGEGTYEQKPVTAEEPSEITSKLNLEQIIEAAGSVETLSMLFYQGVMRELGKKDAVNHLLKQECIDKNNSISALKGELNTVTRERNQIMRDWNEKLAKVKIGTLTLDESTKRLVPKL</sequence>
<proteinExistence type="predicted"/>
<evidence type="ECO:0000313" key="1">
    <source>
        <dbReference type="EMBL" id="KKL23040.1"/>
    </source>
</evidence>
<organism evidence="1">
    <name type="scientific">marine sediment metagenome</name>
    <dbReference type="NCBI Taxonomy" id="412755"/>
    <lineage>
        <taxon>unclassified sequences</taxon>
        <taxon>metagenomes</taxon>
        <taxon>ecological metagenomes</taxon>
    </lineage>
</organism>
<gene>
    <name evidence="1" type="ORF">LCGC14_2429380</name>
</gene>
<name>A0A0F9BMJ0_9ZZZZ</name>
<reference evidence="1" key="1">
    <citation type="journal article" date="2015" name="Nature">
        <title>Complex archaea that bridge the gap between prokaryotes and eukaryotes.</title>
        <authorList>
            <person name="Spang A."/>
            <person name="Saw J.H."/>
            <person name="Jorgensen S.L."/>
            <person name="Zaremba-Niedzwiedzka K."/>
            <person name="Martijn J."/>
            <person name="Lind A.E."/>
            <person name="van Eijk R."/>
            <person name="Schleper C."/>
            <person name="Guy L."/>
            <person name="Ettema T.J."/>
        </authorList>
    </citation>
    <scope>NUCLEOTIDE SEQUENCE</scope>
</reference>
<accession>A0A0F9BMJ0</accession>
<dbReference type="AlphaFoldDB" id="A0A0F9BMJ0"/>
<dbReference type="EMBL" id="LAZR01037122">
    <property type="protein sequence ID" value="KKL23040.1"/>
    <property type="molecule type" value="Genomic_DNA"/>
</dbReference>